<dbReference type="Proteomes" id="UP000224567">
    <property type="component" value="Unassembled WGS sequence"/>
</dbReference>
<dbReference type="AlphaFoldDB" id="A0A2G2WHP2"/>
<dbReference type="STRING" id="33114.A0A2G2WHP2"/>
<accession>A0A2G2WHP2</accession>
<evidence type="ECO:0000313" key="2">
    <source>
        <dbReference type="Proteomes" id="UP000224567"/>
    </source>
</evidence>
<keyword evidence="2" id="KW-1185">Reference proteome</keyword>
<proteinExistence type="predicted"/>
<dbReference type="EMBL" id="MLFT02000006">
    <property type="protein sequence ID" value="PHT44765.1"/>
    <property type="molecule type" value="Genomic_DNA"/>
</dbReference>
<gene>
    <name evidence="1" type="ORF">CQW23_13923</name>
</gene>
<reference evidence="1 2" key="1">
    <citation type="journal article" date="2017" name="Genome Biol.">
        <title>New reference genome sequences of hot pepper reveal the massive evolution of plant disease-resistance genes by retroduplication.</title>
        <authorList>
            <person name="Kim S."/>
            <person name="Park J."/>
            <person name="Yeom S.I."/>
            <person name="Kim Y.M."/>
            <person name="Seo E."/>
            <person name="Kim K.T."/>
            <person name="Kim M.S."/>
            <person name="Lee J.M."/>
            <person name="Cheong K."/>
            <person name="Shin H.S."/>
            <person name="Kim S.B."/>
            <person name="Han K."/>
            <person name="Lee J."/>
            <person name="Park M."/>
            <person name="Lee H.A."/>
            <person name="Lee H.Y."/>
            <person name="Lee Y."/>
            <person name="Oh S."/>
            <person name="Lee J.H."/>
            <person name="Choi E."/>
            <person name="Choi E."/>
            <person name="Lee S.E."/>
            <person name="Jeon J."/>
            <person name="Kim H."/>
            <person name="Choi G."/>
            <person name="Song H."/>
            <person name="Lee J."/>
            <person name="Lee S.C."/>
            <person name="Kwon J.K."/>
            <person name="Lee H.Y."/>
            <person name="Koo N."/>
            <person name="Hong Y."/>
            <person name="Kim R.W."/>
            <person name="Kang W.H."/>
            <person name="Huh J.H."/>
            <person name="Kang B.C."/>
            <person name="Yang T.J."/>
            <person name="Lee Y.H."/>
            <person name="Bennetzen J.L."/>
            <person name="Choi D."/>
        </authorList>
    </citation>
    <scope>NUCLEOTIDE SEQUENCE [LARGE SCALE GENOMIC DNA]</scope>
    <source>
        <strain evidence="2">cv. PBC81</strain>
    </source>
</reference>
<sequence length="130" mass="15080">MNENVLEDGLDFDRFEPDNAKDLENVTIEVKNQSEAAACELKENAVDDHWRRRDIIYMGIDSRQWKKIKYSDSCDLKTWVTSPKSLADTRELQNNKMENQNSSIVSEWNHTTTLTIVSSMKYTRLSNSMG</sequence>
<organism evidence="1 2">
    <name type="scientific">Capsicum baccatum</name>
    <name type="common">Peruvian pepper</name>
    <dbReference type="NCBI Taxonomy" id="33114"/>
    <lineage>
        <taxon>Eukaryota</taxon>
        <taxon>Viridiplantae</taxon>
        <taxon>Streptophyta</taxon>
        <taxon>Embryophyta</taxon>
        <taxon>Tracheophyta</taxon>
        <taxon>Spermatophyta</taxon>
        <taxon>Magnoliopsida</taxon>
        <taxon>eudicotyledons</taxon>
        <taxon>Gunneridae</taxon>
        <taxon>Pentapetalae</taxon>
        <taxon>asterids</taxon>
        <taxon>lamiids</taxon>
        <taxon>Solanales</taxon>
        <taxon>Solanaceae</taxon>
        <taxon>Solanoideae</taxon>
        <taxon>Capsiceae</taxon>
        <taxon>Capsicum</taxon>
    </lineage>
</organism>
<evidence type="ECO:0000313" key="1">
    <source>
        <dbReference type="EMBL" id="PHT44765.1"/>
    </source>
</evidence>
<dbReference type="OrthoDB" id="5970at2759"/>
<comment type="caution">
    <text evidence="1">The sequence shown here is derived from an EMBL/GenBank/DDBJ whole genome shotgun (WGS) entry which is preliminary data.</text>
</comment>
<reference evidence="2" key="2">
    <citation type="journal article" date="2017" name="J. Anim. Genet.">
        <title>Multiple reference genome sequences of hot pepper reveal the massive evolution of plant disease resistance genes by retroduplication.</title>
        <authorList>
            <person name="Kim S."/>
            <person name="Park J."/>
            <person name="Yeom S.-I."/>
            <person name="Kim Y.-M."/>
            <person name="Seo E."/>
            <person name="Kim K.-T."/>
            <person name="Kim M.-S."/>
            <person name="Lee J.M."/>
            <person name="Cheong K."/>
            <person name="Shin H.-S."/>
            <person name="Kim S.-B."/>
            <person name="Han K."/>
            <person name="Lee J."/>
            <person name="Park M."/>
            <person name="Lee H.-A."/>
            <person name="Lee H.-Y."/>
            <person name="Lee Y."/>
            <person name="Oh S."/>
            <person name="Lee J.H."/>
            <person name="Choi E."/>
            <person name="Choi E."/>
            <person name="Lee S.E."/>
            <person name="Jeon J."/>
            <person name="Kim H."/>
            <person name="Choi G."/>
            <person name="Song H."/>
            <person name="Lee J."/>
            <person name="Lee S.-C."/>
            <person name="Kwon J.-K."/>
            <person name="Lee H.-Y."/>
            <person name="Koo N."/>
            <person name="Hong Y."/>
            <person name="Kim R.W."/>
            <person name="Kang W.-H."/>
            <person name="Huh J.H."/>
            <person name="Kang B.-C."/>
            <person name="Yang T.-J."/>
            <person name="Lee Y.-H."/>
            <person name="Bennetzen J.L."/>
            <person name="Choi D."/>
        </authorList>
    </citation>
    <scope>NUCLEOTIDE SEQUENCE [LARGE SCALE GENOMIC DNA]</scope>
    <source>
        <strain evidence="2">cv. PBC81</strain>
    </source>
</reference>
<protein>
    <submittedName>
        <fullName evidence="1">Uncharacterized protein</fullName>
    </submittedName>
</protein>
<name>A0A2G2WHP2_CAPBA</name>